<dbReference type="AlphaFoldDB" id="A0A818S1C3"/>
<dbReference type="EMBL" id="CAJOBB010000363">
    <property type="protein sequence ID" value="CAF3661916.1"/>
    <property type="molecule type" value="Genomic_DNA"/>
</dbReference>
<protein>
    <submittedName>
        <fullName evidence="2">Uncharacterized protein</fullName>
    </submittedName>
</protein>
<proteinExistence type="predicted"/>
<dbReference type="Proteomes" id="UP000663860">
    <property type="component" value="Unassembled WGS sequence"/>
</dbReference>
<evidence type="ECO:0000313" key="1">
    <source>
        <dbReference type="EMBL" id="CAF0720489.1"/>
    </source>
</evidence>
<name>A0A818S1C3_9BILA</name>
<dbReference type="EMBL" id="CAJNOE010000008">
    <property type="protein sequence ID" value="CAF0720489.1"/>
    <property type="molecule type" value="Genomic_DNA"/>
</dbReference>
<accession>A0A818S1C3</accession>
<evidence type="ECO:0000313" key="3">
    <source>
        <dbReference type="Proteomes" id="UP000663868"/>
    </source>
</evidence>
<dbReference type="Proteomes" id="UP000663868">
    <property type="component" value="Unassembled WGS sequence"/>
</dbReference>
<organism evidence="2 3">
    <name type="scientific">Adineta steineri</name>
    <dbReference type="NCBI Taxonomy" id="433720"/>
    <lineage>
        <taxon>Eukaryota</taxon>
        <taxon>Metazoa</taxon>
        <taxon>Spiralia</taxon>
        <taxon>Gnathifera</taxon>
        <taxon>Rotifera</taxon>
        <taxon>Eurotatoria</taxon>
        <taxon>Bdelloidea</taxon>
        <taxon>Adinetida</taxon>
        <taxon>Adinetidae</taxon>
        <taxon>Adineta</taxon>
    </lineage>
</organism>
<reference evidence="2" key="1">
    <citation type="submission" date="2021-02" db="EMBL/GenBank/DDBJ databases">
        <authorList>
            <person name="Nowell W R."/>
        </authorList>
    </citation>
    <scope>NUCLEOTIDE SEQUENCE</scope>
</reference>
<comment type="caution">
    <text evidence="2">The sequence shown here is derived from an EMBL/GenBank/DDBJ whole genome shotgun (WGS) entry which is preliminary data.</text>
</comment>
<sequence>MAFIGPKTEKQFVLSINQEHNDVHINMKNGHEAEETLLLYFCQDNEDRLPRIDQGRLFTIRLFADHLRAIYLNRNPFRSNRPQPALQF</sequence>
<evidence type="ECO:0000313" key="2">
    <source>
        <dbReference type="EMBL" id="CAF3661916.1"/>
    </source>
</evidence>
<gene>
    <name evidence="1" type="ORF">IZO911_LOCUS1863</name>
    <name evidence="2" type="ORF">KXQ929_LOCUS8381</name>
</gene>